<proteinExistence type="predicted"/>
<dbReference type="AlphaFoldDB" id="A0A1H1GYE2"/>
<keyword evidence="2" id="KW-1185">Reference proteome</keyword>
<evidence type="ECO:0000313" key="1">
    <source>
        <dbReference type="EMBL" id="SDR18265.1"/>
    </source>
</evidence>
<sequence length="264" mass="29282">MGTIYKNPSLVEVICELHWELTAVAMPAVGGIDPFFDVVRADLAPRLIAAGFPQSQELAPPQVPRQFLAWQPVVRFAPTADTWPKVQLGPGLFTVNMAGQPYTGWPDFQPAVASAVSALLESFPTPNRFLRLKSLQLKYINAFTDKHDFQTYAQFTSKYLGLKSVLPDRFIESIGAAADVIATNFQTRLPVAEPRDSHVVVQVAEAQINQTPGCVLQLSIEKNGVTEHGHIMQWFEDAHSLARKTFLSLGKAELIDLMQPEERK</sequence>
<reference evidence="2" key="1">
    <citation type="submission" date="2016-10" db="EMBL/GenBank/DDBJ databases">
        <authorList>
            <person name="Varghese N."/>
            <person name="Submissions S."/>
        </authorList>
    </citation>
    <scope>NUCLEOTIDE SEQUENCE [LARGE SCALE GENOMIC DNA]</scope>
    <source>
        <strain evidence="2">DUS833</strain>
    </source>
</reference>
<dbReference type="RefSeq" id="WP_090804502.1">
    <property type="nucleotide sequence ID" value="NZ_FNKX01000001.1"/>
</dbReference>
<accession>A0A1H1GYE2</accession>
<dbReference type="STRING" id="157910.SAMN05445850_3161"/>
<dbReference type="NCBIfam" id="TIGR04255">
    <property type="entry name" value="sporadTIGR04255"/>
    <property type="match status" value="1"/>
</dbReference>
<protein>
    <submittedName>
        <fullName evidence="1">TIGR04255 family protein</fullName>
    </submittedName>
</protein>
<name>A0A1H1GYE2_9BURK</name>
<gene>
    <name evidence="1" type="ORF">SAMN05445850_3161</name>
</gene>
<dbReference type="Proteomes" id="UP000199365">
    <property type="component" value="Unassembled WGS sequence"/>
</dbReference>
<dbReference type="InterPro" id="IPR026349">
    <property type="entry name" value="CHP04255"/>
</dbReference>
<evidence type="ECO:0000313" key="2">
    <source>
        <dbReference type="Proteomes" id="UP000199365"/>
    </source>
</evidence>
<organism evidence="1 2">
    <name type="scientific">Paraburkholderia tuberum</name>
    <dbReference type="NCBI Taxonomy" id="157910"/>
    <lineage>
        <taxon>Bacteria</taxon>
        <taxon>Pseudomonadati</taxon>
        <taxon>Pseudomonadota</taxon>
        <taxon>Betaproteobacteria</taxon>
        <taxon>Burkholderiales</taxon>
        <taxon>Burkholderiaceae</taxon>
        <taxon>Paraburkholderia</taxon>
    </lineage>
</organism>
<dbReference type="EMBL" id="FNKX01000001">
    <property type="protein sequence ID" value="SDR18265.1"/>
    <property type="molecule type" value="Genomic_DNA"/>
</dbReference>